<evidence type="ECO:0000256" key="8">
    <source>
        <dbReference type="ARBA" id="ARBA00022932"/>
    </source>
</evidence>
<dbReference type="InterPro" id="IPR012337">
    <property type="entry name" value="RNaseH-like_sf"/>
</dbReference>
<dbReference type="GO" id="GO:0015074">
    <property type="term" value="P:DNA integration"/>
    <property type="evidence" value="ECO:0007669"/>
    <property type="project" value="UniProtKB-KW"/>
</dbReference>
<dbReference type="GO" id="GO:0003887">
    <property type="term" value="F:DNA-directed DNA polymerase activity"/>
    <property type="evidence" value="ECO:0007669"/>
    <property type="project" value="UniProtKB-KW"/>
</dbReference>
<keyword evidence="8" id="KW-0548">Nucleotidyltransferase</keyword>
<evidence type="ECO:0000313" key="11">
    <source>
        <dbReference type="EMBL" id="PON44220.1"/>
    </source>
</evidence>
<feature type="non-terminal residue" evidence="11">
    <location>
        <position position="117"/>
    </location>
</feature>
<dbReference type="Pfam" id="PF25597">
    <property type="entry name" value="SH3_retrovirus"/>
    <property type="match status" value="1"/>
</dbReference>
<proteinExistence type="predicted"/>
<sequence length="117" mass="13136">MNRTILNKVRCMLNQSGLAKSFWAEAAATVCVLINLSPCAAIDFKVPNEMWSGVKPTYNHLRTFGCICYVHTNQGKLNPRAKKAAFLGYPQGIKGYSVWLVDEKKCVISKDIIFNEH</sequence>
<keyword evidence="8" id="KW-0239">DNA-directed DNA polymerase</keyword>
<name>A0A2P5B5Z6_TREOI</name>
<keyword evidence="1" id="KW-0540">Nuclease</keyword>
<dbReference type="InterPro" id="IPR039537">
    <property type="entry name" value="Retrotran_Ty1/copia-like"/>
</dbReference>
<dbReference type="PANTHER" id="PTHR42648">
    <property type="entry name" value="TRANSPOSASE, PUTATIVE-RELATED"/>
    <property type="match status" value="1"/>
</dbReference>
<keyword evidence="9" id="KW-0233">DNA recombination</keyword>
<dbReference type="STRING" id="63057.A0A2P5B5Z6"/>
<dbReference type="GO" id="GO:0046872">
    <property type="term" value="F:metal ion binding"/>
    <property type="evidence" value="ECO:0007669"/>
    <property type="project" value="UniProtKB-KW"/>
</dbReference>
<evidence type="ECO:0000256" key="7">
    <source>
        <dbReference type="ARBA" id="ARBA00022918"/>
    </source>
</evidence>
<comment type="caution">
    <text evidence="11">The sequence shown here is derived from an EMBL/GenBank/DDBJ whole genome shotgun (WGS) entry which is preliminary data.</text>
</comment>
<dbReference type="InterPro" id="IPR057670">
    <property type="entry name" value="SH3_retrovirus"/>
</dbReference>
<organism evidence="11 12">
    <name type="scientific">Trema orientale</name>
    <name type="common">Charcoal tree</name>
    <name type="synonym">Celtis orientalis</name>
    <dbReference type="NCBI Taxonomy" id="63057"/>
    <lineage>
        <taxon>Eukaryota</taxon>
        <taxon>Viridiplantae</taxon>
        <taxon>Streptophyta</taxon>
        <taxon>Embryophyta</taxon>
        <taxon>Tracheophyta</taxon>
        <taxon>Spermatophyta</taxon>
        <taxon>Magnoliopsida</taxon>
        <taxon>eudicotyledons</taxon>
        <taxon>Gunneridae</taxon>
        <taxon>Pentapetalae</taxon>
        <taxon>rosids</taxon>
        <taxon>fabids</taxon>
        <taxon>Rosales</taxon>
        <taxon>Cannabaceae</taxon>
        <taxon>Trema</taxon>
    </lineage>
</organism>
<keyword evidence="2" id="KW-0479">Metal-binding</keyword>
<evidence type="ECO:0000256" key="2">
    <source>
        <dbReference type="ARBA" id="ARBA00022723"/>
    </source>
</evidence>
<dbReference type="Gene3D" id="3.30.420.10">
    <property type="entry name" value="Ribonuclease H-like superfamily/Ribonuclease H"/>
    <property type="match status" value="1"/>
</dbReference>
<keyword evidence="3" id="KW-0255">Endonuclease</keyword>
<accession>A0A2P5B5Z6</accession>
<dbReference type="GO" id="GO:0004519">
    <property type="term" value="F:endonuclease activity"/>
    <property type="evidence" value="ECO:0007669"/>
    <property type="project" value="UniProtKB-KW"/>
</dbReference>
<dbReference type="GO" id="GO:0006310">
    <property type="term" value="P:DNA recombination"/>
    <property type="evidence" value="ECO:0007669"/>
    <property type="project" value="UniProtKB-KW"/>
</dbReference>
<dbReference type="GO" id="GO:0003964">
    <property type="term" value="F:RNA-directed DNA polymerase activity"/>
    <property type="evidence" value="ECO:0007669"/>
    <property type="project" value="UniProtKB-KW"/>
</dbReference>
<evidence type="ECO:0000256" key="5">
    <source>
        <dbReference type="ARBA" id="ARBA00022842"/>
    </source>
</evidence>
<protein>
    <submittedName>
        <fullName evidence="11">Ribonuclease H-like domain containing protein</fullName>
    </submittedName>
</protein>
<keyword evidence="8" id="KW-0808">Transferase</keyword>
<keyword evidence="5" id="KW-0460">Magnesium</keyword>
<dbReference type="OrthoDB" id="1194274at2759"/>
<evidence type="ECO:0000256" key="6">
    <source>
        <dbReference type="ARBA" id="ARBA00022908"/>
    </source>
</evidence>
<dbReference type="AlphaFoldDB" id="A0A2P5B5Z6"/>
<dbReference type="GO" id="GO:0003676">
    <property type="term" value="F:nucleic acid binding"/>
    <property type="evidence" value="ECO:0007669"/>
    <property type="project" value="InterPro"/>
</dbReference>
<dbReference type="GO" id="GO:0016787">
    <property type="term" value="F:hydrolase activity"/>
    <property type="evidence" value="ECO:0007669"/>
    <property type="project" value="UniProtKB-KW"/>
</dbReference>
<keyword evidence="6" id="KW-0229">DNA integration</keyword>
<dbReference type="InParanoid" id="A0A2P5B5Z6"/>
<evidence type="ECO:0000256" key="9">
    <source>
        <dbReference type="ARBA" id="ARBA00023172"/>
    </source>
</evidence>
<dbReference type="Proteomes" id="UP000237000">
    <property type="component" value="Unassembled WGS sequence"/>
</dbReference>
<evidence type="ECO:0000313" key="12">
    <source>
        <dbReference type="Proteomes" id="UP000237000"/>
    </source>
</evidence>
<dbReference type="EMBL" id="JXTC01000598">
    <property type="protein sequence ID" value="PON44220.1"/>
    <property type="molecule type" value="Genomic_DNA"/>
</dbReference>
<evidence type="ECO:0000256" key="4">
    <source>
        <dbReference type="ARBA" id="ARBA00022801"/>
    </source>
</evidence>
<evidence type="ECO:0000259" key="10">
    <source>
        <dbReference type="Pfam" id="PF25597"/>
    </source>
</evidence>
<gene>
    <name evidence="11" type="ORF">TorRG33x02_331240</name>
</gene>
<dbReference type="SUPFAM" id="SSF53098">
    <property type="entry name" value="Ribonuclease H-like"/>
    <property type="match status" value="1"/>
</dbReference>
<keyword evidence="7" id="KW-0695">RNA-directed DNA polymerase</keyword>
<evidence type="ECO:0000256" key="1">
    <source>
        <dbReference type="ARBA" id="ARBA00022722"/>
    </source>
</evidence>
<evidence type="ECO:0000256" key="3">
    <source>
        <dbReference type="ARBA" id="ARBA00022759"/>
    </source>
</evidence>
<keyword evidence="12" id="KW-1185">Reference proteome</keyword>
<dbReference type="InterPro" id="IPR036397">
    <property type="entry name" value="RNaseH_sf"/>
</dbReference>
<keyword evidence="4" id="KW-0378">Hydrolase</keyword>
<feature type="domain" description="Retroviral polymerase SH3-like" evidence="10">
    <location>
        <begin position="66"/>
        <end position="117"/>
    </location>
</feature>
<dbReference type="PANTHER" id="PTHR42648:SF11">
    <property type="entry name" value="TRANSPOSON TY4-P GAG-POL POLYPROTEIN"/>
    <property type="match status" value="1"/>
</dbReference>
<reference evidence="12" key="1">
    <citation type="submission" date="2016-06" db="EMBL/GenBank/DDBJ databases">
        <title>Parallel loss of symbiosis genes in relatives of nitrogen-fixing non-legume Parasponia.</title>
        <authorList>
            <person name="Van Velzen R."/>
            <person name="Holmer R."/>
            <person name="Bu F."/>
            <person name="Rutten L."/>
            <person name="Van Zeijl A."/>
            <person name="Liu W."/>
            <person name="Santuari L."/>
            <person name="Cao Q."/>
            <person name="Sharma T."/>
            <person name="Shen D."/>
            <person name="Roswanjaya Y."/>
            <person name="Wardhani T."/>
            <person name="Kalhor M.S."/>
            <person name="Jansen J."/>
            <person name="Van den Hoogen J."/>
            <person name="Gungor B."/>
            <person name="Hartog M."/>
            <person name="Hontelez J."/>
            <person name="Verver J."/>
            <person name="Yang W.-C."/>
            <person name="Schijlen E."/>
            <person name="Repin R."/>
            <person name="Schilthuizen M."/>
            <person name="Schranz E."/>
            <person name="Heidstra R."/>
            <person name="Miyata K."/>
            <person name="Fedorova E."/>
            <person name="Kohlen W."/>
            <person name="Bisseling T."/>
            <person name="Smit S."/>
            <person name="Geurts R."/>
        </authorList>
    </citation>
    <scope>NUCLEOTIDE SEQUENCE [LARGE SCALE GENOMIC DNA]</scope>
    <source>
        <strain evidence="12">cv. RG33-2</strain>
    </source>
</reference>